<feature type="binding site" evidence="5">
    <location>
        <position position="108"/>
    </location>
    <ligand>
        <name>AMP</name>
        <dbReference type="ChEBI" id="CHEBI:456215"/>
    </ligand>
</feature>
<evidence type="ECO:0000313" key="9">
    <source>
        <dbReference type="Proteomes" id="UP000005551"/>
    </source>
</evidence>
<dbReference type="GO" id="GO:0005737">
    <property type="term" value="C:cytoplasm"/>
    <property type="evidence" value="ECO:0007669"/>
    <property type="project" value="UniProtKB-SubCell"/>
</dbReference>
<evidence type="ECO:0000256" key="7">
    <source>
        <dbReference type="RuleBase" id="RU003331"/>
    </source>
</evidence>
<dbReference type="GO" id="GO:0005524">
    <property type="term" value="F:ATP binding"/>
    <property type="evidence" value="ECO:0007669"/>
    <property type="project" value="UniProtKB-UniRule"/>
</dbReference>
<dbReference type="Pfam" id="PF00406">
    <property type="entry name" value="ADK"/>
    <property type="match status" value="1"/>
</dbReference>
<dbReference type="EC" id="2.7.4.3" evidence="5 7"/>
<keyword evidence="9" id="KW-1185">Reference proteome</keyword>
<dbReference type="STRING" id="1189621.A3SI_02156"/>
<dbReference type="AlphaFoldDB" id="I5CAG0"/>
<dbReference type="NCBIfam" id="NF001381">
    <property type="entry name" value="PRK00279.1-3"/>
    <property type="match status" value="1"/>
</dbReference>
<feature type="binding site" evidence="5">
    <location>
        <position position="11"/>
    </location>
    <ligand>
        <name>AMP</name>
        <dbReference type="ChEBI" id="CHEBI:456215"/>
    </ligand>
</feature>
<comment type="caution">
    <text evidence="8">The sequence shown here is derived from an EMBL/GenBank/DDBJ whole genome shotgun (WGS) entry which is preliminary data.</text>
</comment>
<dbReference type="PROSITE" id="PS00113">
    <property type="entry name" value="ADENYLATE_KINASE"/>
    <property type="match status" value="1"/>
</dbReference>
<dbReference type="Gene3D" id="3.40.50.300">
    <property type="entry name" value="P-loop containing nucleotide triphosphate hydrolases"/>
    <property type="match status" value="1"/>
</dbReference>
<comment type="pathway">
    <text evidence="5">Purine metabolism; AMP biosynthesis via salvage pathway; AMP from ADP: step 1/1.</text>
</comment>
<comment type="subunit">
    <text evidence="5 7">Monomer.</text>
</comment>
<comment type="subcellular location">
    <subcellularLocation>
        <location evidence="5 7">Cytoplasm</location>
    </subcellularLocation>
</comment>
<dbReference type="SUPFAM" id="SSF52540">
    <property type="entry name" value="P-loop containing nucleoside triphosphate hydrolases"/>
    <property type="match status" value="1"/>
</dbReference>
<dbReference type="Proteomes" id="UP000005551">
    <property type="component" value="Unassembled WGS sequence"/>
</dbReference>
<comment type="caution">
    <text evidence="5">Lacks conserved residue(s) required for the propagation of feature annotation.</text>
</comment>
<dbReference type="PATRIC" id="fig|1189621.3.peg.451"/>
<comment type="catalytic activity">
    <reaction evidence="5 7">
        <text>AMP + ATP = 2 ADP</text>
        <dbReference type="Rhea" id="RHEA:12973"/>
        <dbReference type="ChEBI" id="CHEBI:30616"/>
        <dbReference type="ChEBI" id="CHEBI:456215"/>
        <dbReference type="ChEBI" id="CHEBI:456216"/>
        <dbReference type="EC" id="2.7.4.3"/>
    </reaction>
</comment>
<accession>I5CAG0</accession>
<feature type="binding site" evidence="5">
    <location>
        <begin position="60"/>
        <end position="63"/>
    </location>
    <ligand>
        <name>AMP</name>
        <dbReference type="ChEBI" id="CHEBI:456215"/>
    </ligand>
</feature>
<dbReference type="UniPathway" id="UPA00588">
    <property type="reaction ID" value="UER00649"/>
</dbReference>
<feature type="binding site" evidence="5">
    <location>
        <position position="120"/>
    </location>
    <ligand>
        <name>AMP</name>
        <dbReference type="ChEBI" id="CHEBI:456215"/>
    </ligand>
</feature>
<dbReference type="EMBL" id="AJYA01000002">
    <property type="protein sequence ID" value="EIM78812.1"/>
    <property type="molecule type" value="Genomic_DNA"/>
</dbReference>
<comment type="domain">
    <text evidence="5">Consists of three domains, a large central CORE domain and two small peripheral domains, NMPbind and LID, which undergo movements during catalysis. The LID domain closes over the site of phosphoryl transfer upon ATP binding. Assembling and dissambling the active center during each catalytic cycle provides an effective means to prevent ATP hydrolysis.</text>
</comment>
<feature type="binding site" evidence="5">
    <location>
        <position position="67"/>
    </location>
    <ligand>
        <name>AMP</name>
        <dbReference type="ChEBI" id="CHEBI:456215"/>
    </ligand>
</feature>
<evidence type="ECO:0000256" key="1">
    <source>
        <dbReference type="ARBA" id="ARBA00022679"/>
    </source>
</evidence>
<dbReference type="InterPro" id="IPR000850">
    <property type="entry name" value="Adenylat/UMP-CMP_kin"/>
</dbReference>
<name>I5CAG0_9BACT</name>
<comment type="function">
    <text evidence="5">Catalyzes the reversible transfer of the terminal phosphate group between ATP and AMP. Plays an important role in cellular energy homeostasis and in adenine nucleotide metabolism.</text>
</comment>
<comment type="similarity">
    <text evidence="5 6">Belongs to the adenylate kinase family.</text>
</comment>
<feature type="binding site" evidence="5">
    <location>
        <position position="6"/>
    </location>
    <ligand>
        <name>AMP</name>
        <dbReference type="ChEBI" id="CHEBI:456215"/>
    </ligand>
</feature>
<feature type="region of interest" description="NMP" evidence="5">
    <location>
        <begin position="5"/>
        <end position="34"/>
    </location>
</feature>
<feature type="binding site" evidence="5">
    <location>
        <position position="148"/>
    </location>
    <ligand>
        <name>ATP</name>
        <dbReference type="ChEBI" id="CHEBI:30616"/>
    </ligand>
</feature>
<keyword evidence="4 5" id="KW-0418">Kinase</keyword>
<dbReference type="NCBIfam" id="NF011100">
    <property type="entry name" value="PRK14527.1"/>
    <property type="match status" value="1"/>
</dbReference>
<organism evidence="8 9">
    <name type="scientific">Nitritalea halalkaliphila LW7</name>
    <dbReference type="NCBI Taxonomy" id="1189621"/>
    <lineage>
        <taxon>Bacteria</taxon>
        <taxon>Pseudomonadati</taxon>
        <taxon>Bacteroidota</taxon>
        <taxon>Cytophagia</taxon>
        <taxon>Cytophagales</taxon>
        <taxon>Cyclobacteriaceae</taxon>
        <taxon>Nitritalea</taxon>
    </lineage>
</organism>
<keyword evidence="2 5" id="KW-0545">Nucleotide biosynthesis</keyword>
<evidence type="ECO:0000256" key="3">
    <source>
        <dbReference type="ARBA" id="ARBA00022741"/>
    </source>
</evidence>
<evidence type="ECO:0000256" key="4">
    <source>
        <dbReference type="ARBA" id="ARBA00022777"/>
    </source>
</evidence>
<keyword evidence="5" id="KW-0963">Cytoplasm</keyword>
<keyword evidence="5 7" id="KW-0067">ATP-binding</keyword>
<gene>
    <name evidence="5" type="primary">adk</name>
    <name evidence="8" type="ORF">A3SI_02156</name>
</gene>
<evidence type="ECO:0000313" key="8">
    <source>
        <dbReference type="EMBL" id="EIM78812.1"/>
    </source>
</evidence>
<proteinExistence type="inferred from homology"/>
<reference evidence="8 9" key="1">
    <citation type="submission" date="2012-05" db="EMBL/GenBank/DDBJ databases">
        <title>Genome sequence of Nitritalea halalkaliphila LW7.</title>
        <authorList>
            <person name="Jangir P.K."/>
            <person name="Singh A."/>
            <person name="Shivaji S."/>
            <person name="Sharma R."/>
        </authorList>
    </citation>
    <scope>NUCLEOTIDE SEQUENCE [LARGE SCALE GENOMIC DNA]</scope>
    <source>
        <strain evidence="8 9">LW7</strain>
    </source>
</reference>
<dbReference type="CDD" id="cd01428">
    <property type="entry name" value="ADK"/>
    <property type="match status" value="1"/>
</dbReference>
<dbReference type="PRINTS" id="PR00094">
    <property type="entry name" value="ADENYLTKNASE"/>
</dbReference>
<evidence type="ECO:0000256" key="2">
    <source>
        <dbReference type="ARBA" id="ARBA00022727"/>
    </source>
</evidence>
<dbReference type="InterPro" id="IPR033690">
    <property type="entry name" value="Adenylat_kinase_CS"/>
</dbReference>
<protein>
    <recommendedName>
        <fullName evidence="5 7">Adenylate kinase</fullName>
        <shortName evidence="5">AK</shortName>
        <ecNumber evidence="5 7">2.7.4.3</ecNumber>
    </recommendedName>
    <alternativeName>
        <fullName evidence="5">ATP-AMP transphosphorylase</fullName>
    </alternativeName>
    <alternativeName>
        <fullName evidence="5">ATP:AMP phosphotransferase</fullName>
    </alternativeName>
    <alternativeName>
        <fullName evidence="5">Adenylate monophosphate kinase</fullName>
    </alternativeName>
</protein>
<dbReference type="HAMAP" id="MF_00235">
    <property type="entry name" value="Adenylate_kinase_Adk"/>
    <property type="match status" value="1"/>
</dbReference>
<evidence type="ECO:0000256" key="5">
    <source>
        <dbReference type="HAMAP-Rule" id="MF_00235"/>
    </source>
</evidence>
<feature type="binding site" evidence="5">
    <location>
        <position position="102"/>
    </location>
    <ligand>
        <name>ATP</name>
        <dbReference type="ChEBI" id="CHEBI:30616"/>
    </ligand>
</feature>
<evidence type="ECO:0000256" key="6">
    <source>
        <dbReference type="RuleBase" id="RU003330"/>
    </source>
</evidence>
<sequence>MTHLSTGDLFRKHLGEGTPLGQLAKKYMDEGNLVPDEVVIGMVDEKIKSTSDSQGFIFDGFPRTVAQAEALDALLNEKGTPIKGMIALEVPEEVLKERIKERGKTSGRSDDQDDAKVANRIKVYLDETLPVAGYYKKQGKLSSINGVGEIDEIFAAIVKTIDSYE</sequence>
<dbReference type="GO" id="GO:0044209">
    <property type="term" value="P:AMP salvage"/>
    <property type="evidence" value="ECO:0007669"/>
    <property type="project" value="UniProtKB-UniRule"/>
</dbReference>
<feature type="binding site" evidence="5">
    <location>
        <begin position="32"/>
        <end position="34"/>
    </location>
    <ligand>
        <name>AMP</name>
        <dbReference type="ChEBI" id="CHEBI:456215"/>
    </ligand>
</feature>
<dbReference type="GO" id="GO:0004017">
    <property type="term" value="F:AMP kinase activity"/>
    <property type="evidence" value="ECO:0007669"/>
    <property type="project" value="UniProtKB-UniRule"/>
</dbReference>
<dbReference type="InterPro" id="IPR027417">
    <property type="entry name" value="P-loop_NTPase"/>
</dbReference>
<dbReference type="PANTHER" id="PTHR23359">
    <property type="entry name" value="NUCLEOTIDE KINASE"/>
    <property type="match status" value="1"/>
</dbReference>
<keyword evidence="3 5" id="KW-0547">Nucleotide-binding</keyword>
<keyword evidence="1 5" id="KW-0808">Transferase</keyword>